<organism evidence="1 2">
    <name type="scientific">Sodalis ligni</name>
    <dbReference type="NCBI Taxonomy" id="2697027"/>
    <lineage>
        <taxon>Bacteria</taxon>
        <taxon>Pseudomonadati</taxon>
        <taxon>Pseudomonadota</taxon>
        <taxon>Gammaproteobacteria</taxon>
        <taxon>Enterobacterales</taxon>
        <taxon>Bruguierivoracaceae</taxon>
        <taxon>Sodalis</taxon>
    </lineage>
</organism>
<dbReference type="OrthoDB" id="3233388at2"/>
<dbReference type="Proteomes" id="UP000294555">
    <property type="component" value="Unassembled WGS sequence"/>
</dbReference>
<evidence type="ECO:0000313" key="2">
    <source>
        <dbReference type="Proteomes" id="UP000294555"/>
    </source>
</evidence>
<sequence>MFDLFYHPEAVQEIAELPDTLRGKMARLLELLEQRGNNLRFPHTKPIEDGLFELRASGADIARTFFVFQHGKRIFVLRCFVKKTEKTPRNEIVLALQRLEELTDE</sequence>
<dbReference type="Pfam" id="PF05973">
    <property type="entry name" value="Gp49"/>
    <property type="match status" value="1"/>
</dbReference>
<dbReference type="AlphaFoldDB" id="A0A4R1NHP4"/>
<dbReference type="RefSeq" id="WP_132926098.1">
    <property type="nucleotide sequence ID" value="NZ_SJOI01000001.1"/>
</dbReference>
<reference evidence="1 2" key="1">
    <citation type="submission" date="2019-02" db="EMBL/GenBank/DDBJ databases">
        <title>Investigation of anaerobic lignin degradation for improved lignocellulosic biofuels.</title>
        <authorList>
            <person name="Deangelis K."/>
        </authorList>
    </citation>
    <scope>NUCLEOTIDE SEQUENCE [LARGE SCALE GENOMIC DNA]</scope>
    <source>
        <strain evidence="1 2">159R</strain>
    </source>
</reference>
<keyword evidence="2" id="KW-1185">Reference proteome</keyword>
<dbReference type="EMBL" id="SJOI01000001">
    <property type="protein sequence ID" value="TCL06577.1"/>
    <property type="molecule type" value="Genomic_DNA"/>
</dbReference>
<proteinExistence type="predicted"/>
<accession>A0A4R1NHP4</accession>
<protein>
    <submittedName>
        <fullName evidence="1">Phage-related protein</fullName>
    </submittedName>
</protein>
<comment type="caution">
    <text evidence="1">The sequence shown here is derived from an EMBL/GenBank/DDBJ whole genome shotgun (WGS) entry which is preliminary data.</text>
</comment>
<gene>
    <name evidence="1" type="ORF">EZJ58_4844</name>
</gene>
<evidence type="ECO:0000313" key="1">
    <source>
        <dbReference type="EMBL" id="TCL06577.1"/>
    </source>
</evidence>
<name>A0A4R1NHP4_9GAMM</name>
<dbReference type="InterPro" id="IPR009241">
    <property type="entry name" value="HigB-like"/>
</dbReference>